<dbReference type="Proteomes" id="UP000343335">
    <property type="component" value="Unassembled WGS sequence"/>
</dbReference>
<dbReference type="EMBL" id="CABPSA010000004">
    <property type="protein sequence ID" value="VVE17906.1"/>
    <property type="molecule type" value="Genomic_DNA"/>
</dbReference>
<evidence type="ECO:0000313" key="1">
    <source>
        <dbReference type="EMBL" id="VVE17906.1"/>
    </source>
</evidence>
<sequence length="34" mass="3879">MGFGPFPDNGKWLGACALRVEIWRNGLLLESPFW</sequence>
<organism evidence="1 2">
    <name type="scientific">Pandoraea commovens</name>
    <dbReference type="NCBI Taxonomy" id="2508289"/>
    <lineage>
        <taxon>Bacteria</taxon>
        <taxon>Pseudomonadati</taxon>
        <taxon>Pseudomonadota</taxon>
        <taxon>Betaproteobacteria</taxon>
        <taxon>Burkholderiales</taxon>
        <taxon>Burkholderiaceae</taxon>
        <taxon>Pandoraea</taxon>
    </lineage>
</organism>
<protein>
    <submittedName>
        <fullName evidence="1">Uncharacterized protein</fullName>
    </submittedName>
</protein>
<name>A0A5E4W2P0_9BURK</name>
<accession>A0A5E4W2P0</accession>
<evidence type="ECO:0000313" key="2">
    <source>
        <dbReference type="Proteomes" id="UP000343335"/>
    </source>
</evidence>
<dbReference type="AlphaFoldDB" id="A0A5E4W2P0"/>
<reference evidence="1 2" key="1">
    <citation type="submission" date="2019-08" db="EMBL/GenBank/DDBJ databases">
        <authorList>
            <person name="Peeters C."/>
        </authorList>
    </citation>
    <scope>NUCLEOTIDE SEQUENCE [LARGE SCALE GENOMIC DNA]</scope>
    <source>
        <strain evidence="1 2">LMG 31010</strain>
    </source>
</reference>
<proteinExistence type="predicted"/>
<gene>
    <name evidence="1" type="ORF">PCO31010_02998</name>
</gene>